<feature type="region of interest" description="Disordered" evidence="1">
    <location>
        <begin position="1"/>
        <end position="27"/>
    </location>
</feature>
<keyword evidence="3" id="KW-1185">Reference proteome</keyword>
<reference evidence="2 3" key="1">
    <citation type="submission" date="2021-07" db="EMBL/GenBank/DDBJ databases">
        <title>Flavobacterium WSW3-B6 sp.nov, isolated from seaweed.</title>
        <authorList>
            <person name="Muhammad N."/>
            <person name="Ho H."/>
            <person name="Lee Y.-J."/>
            <person name="Nguyen T."/>
            <person name="Ho J."/>
            <person name="Kim S.-G."/>
        </authorList>
    </citation>
    <scope>NUCLEOTIDE SEQUENCE [LARGE SCALE GENOMIC DNA]</scope>
    <source>
        <strain evidence="2 3">WSW3-B6</strain>
    </source>
</reference>
<proteinExistence type="predicted"/>
<sequence length="27" mass="3013">MQTSRPHSGSSNNLEEKTNQLLTDLVL</sequence>
<dbReference type="Proteomes" id="UP000825381">
    <property type="component" value="Chromosome"/>
</dbReference>
<evidence type="ECO:0000313" key="2">
    <source>
        <dbReference type="EMBL" id="QYJ69537.1"/>
    </source>
</evidence>
<protein>
    <submittedName>
        <fullName evidence="2">DUF3037 domain-containing protein</fullName>
    </submittedName>
</protein>
<dbReference type="EMBL" id="CP080429">
    <property type="protein sequence ID" value="QYJ69537.1"/>
    <property type="molecule type" value="Genomic_DNA"/>
</dbReference>
<dbReference type="RefSeq" id="WP_220641872.1">
    <property type="nucleotide sequence ID" value="NZ_CP080429.1"/>
</dbReference>
<evidence type="ECO:0000313" key="3">
    <source>
        <dbReference type="Proteomes" id="UP000825381"/>
    </source>
</evidence>
<organism evidence="2 3">
    <name type="scientific">Flavobacterium litorale</name>
    <dbReference type="NCBI Taxonomy" id="2856519"/>
    <lineage>
        <taxon>Bacteria</taxon>
        <taxon>Pseudomonadati</taxon>
        <taxon>Bacteroidota</taxon>
        <taxon>Flavobacteriia</taxon>
        <taxon>Flavobacteriales</taxon>
        <taxon>Flavobacteriaceae</taxon>
        <taxon>Flavobacterium</taxon>
    </lineage>
</organism>
<gene>
    <name evidence="2" type="ORF">K1I41_10570</name>
</gene>
<feature type="compositionally biased region" description="Polar residues" evidence="1">
    <location>
        <begin position="1"/>
        <end position="13"/>
    </location>
</feature>
<evidence type="ECO:0000256" key="1">
    <source>
        <dbReference type="SAM" id="MobiDB-lite"/>
    </source>
</evidence>
<accession>A0ABX8V9Y4</accession>
<name>A0ABX8V9Y4_9FLAO</name>